<dbReference type="GO" id="GO:0009279">
    <property type="term" value="C:cell outer membrane"/>
    <property type="evidence" value="ECO:0007669"/>
    <property type="project" value="InterPro"/>
</dbReference>
<dbReference type="OrthoDB" id="9778934at2"/>
<dbReference type="GO" id="GO:0006878">
    <property type="term" value="P:intracellular copper ion homeostasis"/>
    <property type="evidence" value="ECO:0007669"/>
    <property type="project" value="InterPro"/>
</dbReference>
<dbReference type="GO" id="GO:0005507">
    <property type="term" value="F:copper ion binding"/>
    <property type="evidence" value="ECO:0007669"/>
    <property type="project" value="InterPro"/>
</dbReference>
<feature type="compositionally biased region" description="Polar residues" evidence="1">
    <location>
        <begin position="40"/>
        <end position="49"/>
    </location>
</feature>
<dbReference type="Pfam" id="PF05275">
    <property type="entry name" value="CopB"/>
    <property type="match status" value="1"/>
</dbReference>
<organism evidence="3 4">
    <name type="scientific">Stenotrophomonas maltophilia</name>
    <name type="common">Pseudomonas maltophilia</name>
    <name type="synonym">Xanthomonas maltophilia</name>
    <dbReference type="NCBI Taxonomy" id="40324"/>
    <lineage>
        <taxon>Bacteria</taxon>
        <taxon>Pseudomonadati</taxon>
        <taxon>Pseudomonadota</taxon>
        <taxon>Gammaproteobacteria</taxon>
        <taxon>Lysobacterales</taxon>
        <taxon>Lysobacteraceae</taxon>
        <taxon>Stenotrophomonas</taxon>
        <taxon>Stenotrophomonas maltophilia group</taxon>
    </lineage>
</organism>
<evidence type="ECO:0000256" key="1">
    <source>
        <dbReference type="SAM" id="MobiDB-lite"/>
    </source>
</evidence>
<feature type="compositionally biased region" description="Basic and acidic residues" evidence="1">
    <location>
        <begin position="50"/>
        <end position="60"/>
    </location>
</feature>
<evidence type="ECO:0000313" key="3">
    <source>
        <dbReference type="EMBL" id="TGY37196.1"/>
    </source>
</evidence>
<feature type="chain" id="PRO_5020692049" evidence="2">
    <location>
        <begin position="27"/>
        <end position="311"/>
    </location>
</feature>
<dbReference type="AlphaFoldDB" id="A0A4S2D6Z5"/>
<dbReference type="RefSeq" id="WP_136003048.1">
    <property type="nucleotide sequence ID" value="NZ_SRYW01000001.1"/>
</dbReference>
<evidence type="ECO:0000256" key="2">
    <source>
        <dbReference type="SAM" id="SignalP"/>
    </source>
</evidence>
<evidence type="ECO:0000313" key="4">
    <source>
        <dbReference type="Proteomes" id="UP000306631"/>
    </source>
</evidence>
<dbReference type="Proteomes" id="UP000306631">
    <property type="component" value="Unassembled WGS sequence"/>
</dbReference>
<name>A0A4S2D6Z5_STEMA</name>
<sequence length="311" mass="33747">MSTLTAHAPRLLTAALLATLSAPAWAQSHAHATVAADTSPPATAGTTSNPDHDGMDHTRMDHATMGHAAPAPREPLEPIPAVTEADRIAAFPPIDHGAMEHAPEIHSMVLINRLEQWDGKHGNGQAWEASGWIGGNINRLWLRSEGERSDGRTGSSDLELLYGRSVSPWWDVLVGVKQDIRPADSRTWAAIGIQGLAPYKFETSATAYVGEGGQVAATVEVEYELLLTNRLILQPLVEATFSAKDEPEYGTGAGLNKVEAGLRLRYEFSRRFAPYIGISHERLFGDTADYHAAAGEDARDTRWVAGVRVWF</sequence>
<accession>A0A4S2D6Z5</accession>
<dbReference type="SUPFAM" id="SSF103515">
    <property type="entry name" value="Autotransporter"/>
    <property type="match status" value="1"/>
</dbReference>
<gene>
    <name evidence="3" type="ORF">E5352_01145</name>
</gene>
<dbReference type="InterPro" id="IPR036709">
    <property type="entry name" value="Autotransporte_beta_dom_sf"/>
</dbReference>
<dbReference type="InterPro" id="IPR007939">
    <property type="entry name" value="Cu-R_B_prcur"/>
</dbReference>
<comment type="caution">
    <text evidence="3">The sequence shown here is derived from an EMBL/GenBank/DDBJ whole genome shotgun (WGS) entry which is preliminary data.</text>
</comment>
<keyword evidence="2" id="KW-0732">Signal</keyword>
<reference evidence="3 4" key="1">
    <citation type="submission" date="2019-04" db="EMBL/GenBank/DDBJ databases">
        <title>Microbes associate with the intestines of laboratory mice.</title>
        <authorList>
            <person name="Navarre W."/>
            <person name="Wong E."/>
            <person name="Huang K."/>
            <person name="Tropini C."/>
            <person name="Ng K."/>
            <person name="Yu B."/>
        </authorList>
    </citation>
    <scope>NUCLEOTIDE SEQUENCE [LARGE SCALE GENOMIC DNA]</scope>
    <source>
        <strain evidence="3 4">NM62_B4-13</strain>
    </source>
</reference>
<feature type="signal peptide" evidence="2">
    <location>
        <begin position="1"/>
        <end position="26"/>
    </location>
</feature>
<proteinExistence type="predicted"/>
<dbReference type="EMBL" id="SRYW01000001">
    <property type="protein sequence ID" value="TGY37196.1"/>
    <property type="molecule type" value="Genomic_DNA"/>
</dbReference>
<protein>
    <submittedName>
        <fullName evidence="3">Copper resistance protein B</fullName>
    </submittedName>
</protein>
<feature type="region of interest" description="Disordered" evidence="1">
    <location>
        <begin position="31"/>
        <end position="60"/>
    </location>
</feature>